<dbReference type="Proteomes" id="UP000256645">
    <property type="component" value="Unassembled WGS sequence"/>
</dbReference>
<feature type="region of interest" description="Disordered" evidence="1">
    <location>
        <begin position="708"/>
        <end position="750"/>
    </location>
</feature>
<dbReference type="SUPFAM" id="SSF117281">
    <property type="entry name" value="Kelch motif"/>
    <property type="match status" value="1"/>
</dbReference>
<gene>
    <name evidence="3" type="ORF">BP6252_05380</name>
</gene>
<dbReference type="Gene3D" id="2.120.10.80">
    <property type="entry name" value="Kelch-type beta propeller"/>
    <property type="match status" value="1"/>
</dbReference>
<feature type="transmembrane region" description="Helical" evidence="2">
    <location>
        <begin position="387"/>
        <end position="409"/>
    </location>
</feature>
<organism evidence="3 4">
    <name type="scientific">Coleophoma cylindrospora</name>
    <dbReference type="NCBI Taxonomy" id="1849047"/>
    <lineage>
        <taxon>Eukaryota</taxon>
        <taxon>Fungi</taxon>
        <taxon>Dikarya</taxon>
        <taxon>Ascomycota</taxon>
        <taxon>Pezizomycotina</taxon>
        <taxon>Leotiomycetes</taxon>
        <taxon>Helotiales</taxon>
        <taxon>Dermateaceae</taxon>
        <taxon>Coleophoma</taxon>
    </lineage>
</organism>
<evidence type="ECO:0008006" key="5">
    <source>
        <dbReference type="Google" id="ProtNLM"/>
    </source>
</evidence>
<dbReference type="AlphaFoldDB" id="A0A3D8RTA6"/>
<protein>
    <recommendedName>
        <fullName evidence="5">Pre-mRNA splicing factor CLF1</fullName>
    </recommendedName>
</protein>
<feature type="compositionally biased region" description="Basic and acidic residues" evidence="1">
    <location>
        <begin position="592"/>
        <end position="601"/>
    </location>
</feature>
<sequence length="750" mass="80071">MVLPTPVAAIVDACSVIYNNTLYSYQSDIFQSLPLTNGGQWSELAMGVAVSGGVCVMATPPNNSSASALFIVGGTTNSSNYLGLQKFTFETQQWETVSPSVGVTQNRLYHNAVYLNASDSILVYAGSQDGEKYASSQTFTIQASEPHNVLAYEASAKPAISPMLMQWTESNAVYIGGSTDNQEVMLFSPTTSWVNSNITLADPISNTTSVKSVIVDGDDGSRSLYTFDMTQSPNAVNRTLLLDAAGNAMVNSAPIVSRDLDEVLLEEPSQRMKRANLTEADWPAYNSTLAPMSTRSIYSMAMDASNKVVISGGNTDDVLCIFKARQNCWANATALLSAKSVSTVQGLGFDSSSTSASAIPTATSTSAAAATSPASSDTVSSHLPIKILGAVLGSIAGAAFVLLVILMLFRWRKDRKQFQDAGHQRRASGVPDNDKNDMADVVYSEKSAFSPISPTARRFGHGQTESHGSFSSVAMLMGRVPKEHNRGLSKGVSSIRSDTSSQFNNNFKKTIAISNPIPQEPVYSVAVPSVVPPTPVVGLSAEDKEMKGPSFARERSTRRAKRGSTRRSSGWNRYWSGGSALNILGFGSKRTTYEGSDRDSDISAYSEQRRPSGVTQVSAVPPPLRIPGQPEFNRVNSGSPRIATAANGFPLGEGMSGHISHSDARSSTSSLPDRYDGFSSGVPESVDDWPIGRAPSEAYTASVYGATLPRGTGSPFPQQERDVPMPRRPQHNATNSDMSWLNLGNNGGRI</sequence>
<comment type="caution">
    <text evidence="3">The sequence shown here is derived from an EMBL/GenBank/DDBJ whole genome shotgun (WGS) entry which is preliminary data.</text>
</comment>
<feature type="region of interest" description="Disordered" evidence="1">
    <location>
        <begin position="592"/>
        <end position="627"/>
    </location>
</feature>
<accession>A0A3D8RTA6</accession>
<dbReference type="InterPro" id="IPR015915">
    <property type="entry name" value="Kelch-typ_b-propeller"/>
</dbReference>
<feature type="compositionally biased region" description="Basic and acidic residues" evidence="1">
    <location>
        <begin position="541"/>
        <end position="557"/>
    </location>
</feature>
<feature type="compositionally biased region" description="Polar residues" evidence="1">
    <location>
        <begin position="731"/>
        <end position="744"/>
    </location>
</feature>
<evidence type="ECO:0000256" key="1">
    <source>
        <dbReference type="SAM" id="MobiDB-lite"/>
    </source>
</evidence>
<keyword evidence="2" id="KW-0472">Membrane</keyword>
<evidence type="ECO:0000313" key="4">
    <source>
        <dbReference type="Proteomes" id="UP000256645"/>
    </source>
</evidence>
<keyword evidence="2" id="KW-1133">Transmembrane helix</keyword>
<reference evidence="3 4" key="1">
    <citation type="journal article" date="2018" name="IMA Fungus">
        <title>IMA Genome-F 9: Draft genome sequence of Annulohypoxylon stygium, Aspergillus mulundensis, Berkeleyomyces basicola (syn. Thielaviopsis basicola), Ceratocystis smalleyi, two Cercospora beticola strains, Coleophoma cylindrospora, Fusarium fracticaudum, Phialophora cf. hyalina, and Morchella septimelata.</title>
        <authorList>
            <person name="Wingfield B.D."/>
            <person name="Bills G.F."/>
            <person name="Dong Y."/>
            <person name="Huang W."/>
            <person name="Nel W.J."/>
            <person name="Swalarsk-Parry B.S."/>
            <person name="Vaghefi N."/>
            <person name="Wilken P.M."/>
            <person name="An Z."/>
            <person name="de Beer Z.W."/>
            <person name="De Vos L."/>
            <person name="Chen L."/>
            <person name="Duong T.A."/>
            <person name="Gao Y."/>
            <person name="Hammerbacher A."/>
            <person name="Kikkert J.R."/>
            <person name="Li Y."/>
            <person name="Li H."/>
            <person name="Li K."/>
            <person name="Li Q."/>
            <person name="Liu X."/>
            <person name="Ma X."/>
            <person name="Naidoo K."/>
            <person name="Pethybridge S.J."/>
            <person name="Sun J."/>
            <person name="Steenkamp E.T."/>
            <person name="van der Nest M.A."/>
            <person name="van Wyk S."/>
            <person name="Wingfield M.J."/>
            <person name="Xiong C."/>
            <person name="Yue Q."/>
            <person name="Zhang X."/>
        </authorList>
    </citation>
    <scope>NUCLEOTIDE SEQUENCE [LARGE SCALE GENOMIC DNA]</scope>
    <source>
        <strain evidence="3 4">BP6252</strain>
    </source>
</reference>
<keyword evidence="2" id="KW-0812">Transmembrane</keyword>
<feature type="region of interest" description="Disordered" evidence="1">
    <location>
        <begin position="540"/>
        <end position="569"/>
    </location>
</feature>
<evidence type="ECO:0000256" key="2">
    <source>
        <dbReference type="SAM" id="Phobius"/>
    </source>
</evidence>
<keyword evidence="4" id="KW-1185">Reference proteome</keyword>
<dbReference type="EMBL" id="PDLM01000005">
    <property type="protein sequence ID" value="RDW77327.1"/>
    <property type="molecule type" value="Genomic_DNA"/>
</dbReference>
<name>A0A3D8RTA6_9HELO</name>
<dbReference type="OrthoDB" id="5352000at2759"/>
<dbReference type="STRING" id="1849047.A0A3D8RTA6"/>
<proteinExistence type="predicted"/>
<evidence type="ECO:0000313" key="3">
    <source>
        <dbReference type="EMBL" id="RDW77327.1"/>
    </source>
</evidence>